<feature type="binding site" evidence="2">
    <location>
        <position position="102"/>
    </location>
    <ligand>
        <name>Zn(2+)</name>
        <dbReference type="ChEBI" id="CHEBI:29105"/>
        <label>2</label>
    </ligand>
</feature>
<dbReference type="Proteomes" id="UP000034810">
    <property type="component" value="Unassembled WGS sequence"/>
</dbReference>
<feature type="active site" description="Proton donor" evidence="1">
    <location>
        <position position="80"/>
    </location>
</feature>
<reference evidence="3 4" key="1">
    <citation type="journal article" date="2015" name="Nature">
        <title>rRNA introns, odd ribosomes, and small enigmatic genomes across a large radiation of phyla.</title>
        <authorList>
            <person name="Brown C.T."/>
            <person name="Hug L.A."/>
            <person name="Thomas B.C."/>
            <person name="Sharon I."/>
            <person name="Castelle C.J."/>
            <person name="Singh A."/>
            <person name="Wilkins M.J."/>
            <person name="Williams K.H."/>
            <person name="Banfield J.F."/>
        </authorList>
    </citation>
    <scope>NUCLEOTIDE SEQUENCE [LARGE SCALE GENOMIC DNA]</scope>
</reference>
<gene>
    <name evidence="3" type="ORF">UV58_C0008G0001</name>
</gene>
<dbReference type="PANTHER" id="PTHR30304:SF0">
    <property type="entry name" value="D-TAGATOSE-1,6-BISPHOSPHATE ALDOLASE SUBUNIT GATY-RELATED"/>
    <property type="match status" value="1"/>
</dbReference>
<evidence type="ECO:0000313" key="3">
    <source>
        <dbReference type="EMBL" id="KKS82614.1"/>
    </source>
</evidence>
<dbReference type="EMBL" id="LCFA01000008">
    <property type="protein sequence ID" value="KKS82614.1"/>
    <property type="molecule type" value="Genomic_DNA"/>
</dbReference>
<name>A0A0G1CB47_9BACT</name>
<proteinExistence type="predicted"/>
<organism evidence="3 4">
    <name type="scientific">Candidatus Wolfebacteria bacterium GW2011_GWC1_43_10</name>
    <dbReference type="NCBI Taxonomy" id="1619011"/>
    <lineage>
        <taxon>Bacteria</taxon>
        <taxon>Candidatus Wolfeibacteriota</taxon>
    </lineage>
</organism>
<evidence type="ECO:0000256" key="2">
    <source>
        <dbReference type="PIRSR" id="PIRSR001359-3"/>
    </source>
</evidence>
<dbReference type="GO" id="GO:0016832">
    <property type="term" value="F:aldehyde-lyase activity"/>
    <property type="evidence" value="ECO:0007669"/>
    <property type="project" value="InterPro"/>
</dbReference>
<keyword evidence="2" id="KW-0479">Metal-binding</keyword>
<dbReference type="InterPro" id="IPR000771">
    <property type="entry name" value="FBA_II"/>
</dbReference>
<dbReference type="PIRSF" id="PIRSF001359">
    <property type="entry name" value="F_bP_aldolase_II"/>
    <property type="match status" value="1"/>
</dbReference>
<comment type="cofactor">
    <cofactor evidence="2">
        <name>Zn(2+)</name>
        <dbReference type="ChEBI" id="CHEBI:29105"/>
    </cofactor>
    <text evidence="2">Binds 2 Zn(2+) ions per subunit. One is catalytic and the other provides a structural contribution.</text>
</comment>
<evidence type="ECO:0000256" key="1">
    <source>
        <dbReference type="PIRSR" id="PIRSR001359-1"/>
    </source>
</evidence>
<feature type="non-terminal residue" evidence="3">
    <location>
        <position position="204"/>
    </location>
</feature>
<sequence>MMSLREVIKDAESRHVAIGHFNVSDLAALKGIFLAAREINIPIIIGVSEGEREFIGTRQVADLVKSLRNEFDFPIFLNADHTHSLDKIKEAVKAGFNAVLFDAGQKSLEENIQLTKEVINFVKSYNASQKTDVLVEGELGYIGGGSVILERIPEGVTIKKEDLTQPEEAKRFVLETGIDFLAPAVGNLHGMFADAPDPNLDIER</sequence>
<dbReference type="GO" id="GO:0008270">
    <property type="term" value="F:zinc ion binding"/>
    <property type="evidence" value="ECO:0007669"/>
    <property type="project" value="InterPro"/>
</dbReference>
<feature type="binding site" evidence="2">
    <location>
        <position position="138"/>
    </location>
    <ligand>
        <name>Zn(2+)</name>
        <dbReference type="ChEBI" id="CHEBI:29105"/>
        <label>2</label>
    </ligand>
</feature>
<comment type="caution">
    <text evidence="3">The sequence shown here is derived from an EMBL/GenBank/DDBJ whole genome shotgun (WGS) entry which is preliminary data.</text>
</comment>
<evidence type="ECO:0000313" key="4">
    <source>
        <dbReference type="Proteomes" id="UP000034810"/>
    </source>
</evidence>
<dbReference type="SUPFAM" id="SSF51569">
    <property type="entry name" value="Aldolase"/>
    <property type="match status" value="1"/>
</dbReference>
<dbReference type="Gene3D" id="3.20.20.70">
    <property type="entry name" value="Aldolase class I"/>
    <property type="match status" value="1"/>
</dbReference>
<feature type="binding site" evidence="2">
    <location>
        <position position="189"/>
    </location>
    <ligand>
        <name>Zn(2+)</name>
        <dbReference type="ChEBI" id="CHEBI:29105"/>
        <label>1</label>
        <note>catalytic</note>
    </ligand>
</feature>
<dbReference type="InterPro" id="IPR013785">
    <property type="entry name" value="Aldolase_TIM"/>
</dbReference>
<dbReference type="AlphaFoldDB" id="A0A0G1CB47"/>
<dbReference type="Pfam" id="PF01116">
    <property type="entry name" value="F_bP_aldolase"/>
    <property type="match status" value="1"/>
</dbReference>
<feature type="binding site" evidence="2">
    <location>
        <position position="81"/>
    </location>
    <ligand>
        <name>Zn(2+)</name>
        <dbReference type="ChEBI" id="CHEBI:29105"/>
        <label>1</label>
        <note>catalytic</note>
    </ligand>
</feature>
<dbReference type="GO" id="GO:0005975">
    <property type="term" value="P:carbohydrate metabolic process"/>
    <property type="evidence" value="ECO:0007669"/>
    <property type="project" value="InterPro"/>
</dbReference>
<dbReference type="InterPro" id="IPR050246">
    <property type="entry name" value="Class_II_FBP_aldolase"/>
</dbReference>
<keyword evidence="2" id="KW-0862">Zinc</keyword>
<dbReference type="PANTHER" id="PTHR30304">
    <property type="entry name" value="D-TAGATOSE-1,6-BISPHOSPHATE ALDOLASE"/>
    <property type="match status" value="1"/>
</dbReference>
<accession>A0A0G1CB47</accession>
<protein>
    <submittedName>
        <fullName evidence="3">Ketose-bisphosphate aldolase, class-II</fullName>
    </submittedName>
</protein>